<feature type="binding site" evidence="12">
    <location>
        <position position="213"/>
    </location>
    <ligand>
        <name>S-adenosyl-L-methionine</name>
        <dbReference type="ChEBI" id="CHEBI:59789"/>
    </ligand>
</feature>
<dbReference type="InterPro" id="IPR000385">
    <property type="entry name" value="MoaA_NifB_PqqE_Fe-S-bd_CS"/>
</dbReference>
<dbReference type="InterPro" id="IPR007197">
    <property type="entry name" value="rSAM"/>
</dbReference>
<dbReference type="CDD" id="cd01335">
    <property type="entry name" value="Radical_SAM"/>
    <property type="match status" value="1"/>
</dbReference>
<reference evidence="14" key="1">
    <citation type="submission" date="2023-06" db="EMBL/GenBank/DDBJ databases">
        <authorList>
            <person name="Zhang S."/>
        </authorList>
    </citation>
    <scope>NUCLEOTIDE SEQUENCE</scope>
    <source>
        <strain evidence="14">SG2303</strain>
    </source>
</reference>
<keyword evidence="8 12" id="KW-0342">GTP-binding</keyword>
<dbReference type="PROSITE" id="PS51918">
    <property type="entry name" value="RADICAL_SAM"/>
    <property type="match status" value="1"/>
</dbReference>
<evidence type="ECO:0000256" key="2">
    <source>
        <dbReference type="ARBA" id="ARBA00022485"/>
    </source>
</evidence>
<keyword evidence="9 12" id="KW-0501">Molybdenum cofactor biosynthesis</keyword>
<evidence type="ECO:0000256" key="10">
    <source>
        <dbReference type="ARBA" id="ARBA00023239"/>
    </source>
</evidence>
<evidence type="ECO:0000256" key="6">
    <source>
        <dbReference type="ARBA" id="ARBA00023004"/>
    </source>
</evidence>
<evidence type="ECO:0000256" key="3">
    <source>
        <dbReference type="ARBA" id="ARBA00022691"/>
    </source>
</evidence>
<feature type="binding site" evidence="12">
    <location>
        <position position="82"/>
    </location>
    <ligand>
        <name>GTP</name>
        <dbReference type="ChEBI" id="CHEBI:37565"/>
    </ligand>
</feature>
<protein>
    <recommendedName>
        <fullName evidence="1 12">GTP 3',8-cyclase</fullName>
        <ecNumber evidence="1 12">4.1.99.22</ecNumber>
    </recommendedName>
    <alternativeName>
        <fullName evidence="12">Molybdenum cofactor biosynthesis protein A</fullName>
    </alternativeName>
</protein>
<dbReference type="EMBL" id="JAUEDK010000002">
    <property type="protein sequence ID" value="MDN0073540.1"/>
    <property type="molecule type" value="Genomic_DNA"/>
</dbReference>
<comment type="pathway">
    <text evidence="12">Cofactor biosynthesis; molybdopterin biosynthesis.</text>
</comment>
<accession>A0ABT7XIC6</accession>
<feature type="binding site" evidence="12">
    <location>
        <begin position="283"/>
        <end position="285"/>
    </location>
    <ligand>
        <name>GTP</name>
        <dbReference type="ChEBI" id="CHEBI:37565"/>
    </ligand>
</feature>
<comment type="similarity">
    <text evidence="12">Belongs to the radical SAM superfamily. MoaA family.</text>
</comment>
<comment type="subunit">
    <text evidence="12">Monomer and homodimer.</text>
</comment>
<feature type="binding site" evidence="12">
    <location>
        <position position="39"/>
    </location>
    <ligand>
        <name>[4Fe-4S] cluster</name>
        <dbReference type="ChEBI" id="CHEBI:49883"/>
        <label>1</label>
        <note>4Fe-4S-S-AdoMet</note>
    </ligand>
</feature>
<dbReference type="InterPro" id="IPR013483">
    <property type="entry name" value="MoaA"/>
</dbReference>
<evidence type="ECO:0000313" key="15">
    <source>
        <dbReference type="Proteomes" id="UP001168540"/>
    </source>
</evidence>
<dbReference type="InterPro" id="IPR040064">
    <property type="entry name" value="MoaA-like"/>
</dbReference>
<organism evidence="14 15">
    <name type="scientific">Crenobacter oryzisoli</name>
    <dbReference type="NCBI Taxonomy" id="3056844"/>
    <lineage>
        <taxon>Bacteria</taxon>
        <taxon>Pseudomonadati</taxon>
        <taxon>Pseudomonadota</taxon>
        <taxon>Betaproteobacteria</taxon>
        <taxon>Neisseriales</taxon>
        <taxon>Neisseriaceae</taxon>
        <taxon>Crenobacter</taxon>
    </lineage>
</organism>
<evidence type="ECO:0000256" key="9">
    <source>
        <dbReference type="ARBA" id="ARBA00023150"/>
    </source>
</evidence>
<feature type="binding site" evidence="12">
    <location>
        <position position="86"/>
    </location>
    <ligand>
        <name>S-adenosyl-L-methionine</name>
        <dbReference type="ChEBI" id="CHEBI:59789"/>
    </ligand>
</feature>
<dbReference type="Proteomes" id="UP001168540">
    <property type="component" value="Unassembled WGS sequence"/>
</dbReference>
<evidence type="ECO:0000256" key="7">
    <source>
        <dbReference type="ARBA" id="ARBA00023014"/>
    </source>
</evidence>
<dbReference type="HAMAP" id="MF_01225_B">
    <property type="entry name" value="MoaA_B"/>
    <property type="match status" value="1"/>
</dbReference>
<feature type="binding site" evidence="12">
    <location>
        <position position="141"/>
    </location>
    <ligand>
        <name>S-adenosyl-L-methionine</name>
        <dbReference type="ChEBI" id="CHEBI:59789"/>
    </ligand>
</feature>
<dbReference type="GO" id="GO:0061798">
    <property type="term" value="F:GTP 3',8'-cyclase activity"/>
    <property type="evidence" value="ECO:0007669"/>
    <property type="project" value="UniProtKB-EC"/>
</dbReference>
<dbReference type="SFLD" id="SFLDG01383">
    <property type="entry name" value="cyclic_pyranopterin_phosphate"/>
    <property type="match status" value="1"/>
</dbReference>
<evidence type="ECO:0000256" key="4">
    <source>
        <dbReference type="ARBA" id="ARBA00022723"/>
    </source>
</evidence>
<keyword evidence="6 12" id="KW-0408">Iron</keyword>
<evidence type="ECO:0000256" key="8">
    <source>
        <dbReference type="ARBA" id="ARBA00023134"/>
    </source>
</evidence>
<dbReference type="SUPFAM" id="SSF102114">
    <property type="entry name" value="Radical SAM enzymes"/>
    <property type="match status" value="1"/>
</dbReference>
<keyword evidence="15" id="KW-1185">Reference proteome</keyword>
<keyword evidence="3 12" id="KW-0949">S-adenosyl-L-methionine</keyword>
<comment type="function">
    <text evidence="12">Catalyzes the cyclization of GTP to (8S)-3',8-cyclo-7,8-dihydroguanosine 5'-triphosphate.</text>
</comment>
<dbReference type="SFLD" id="SFLDG01386">
    <property type="entry name" value="main_SPASM_domain-containing"/>
    <property type="match status" value="1"/>
</dbReference>
<feature type="binding site" evidence="12">
    <location>
        <position position="35"/>
    </location>
    <ligand>
        <name>[4Fe-4S] cluster</name>
        <dbReference type="ChEBI" id="CHEBI:49883"/>
        <label>1</label>
        <note>4Fe-4S-S-AdoMet</note>
    </ligand>
</feature>
<gene>
    <name evidence="12 14" type="primary">moaA</name>
    <name evidence="14" type="ORF">QU481_01330</name>
</gene>
<feature type="binding site" evidence="12">
    <location>
        <position position="281"/>
    </location>
    <ligand>
        <name>[4Fe-4S] cluster</name>
        <dbReference type="ChEBI" id="CHEBI:49883"/>
        <label>2</label>
        <note>4Fe-4S-substrate</note>
    </ligand>
</feature>
<evidence type="ECO:0000313" key="14">
    <source>
        <dbReference type="EMBL" id="MDN0073540.1"/>
    </source>
</evidence>
<proteinExistence type="inferred from homology"/>
<keyword evidence="2 12" id="KW-0004">4Fe-4S</keyword>
<keyword evidence="5 12" id="KW-0547">Nucleotide-binding</keyword>
<dbReference type="RefSeq" id="WP_289828066.1">
    <property type="nucleotide sequence ID" value="NZ_JAUEDK010000002.1"/>
</dbReference>
<dbReference type="SFLD" id="SFLDS00029">
    <property type="entry name" value="Radical_SAM"/>
    <property type="match status" value="1"/>
</dbReference>
<dbReference type="NCBIfam" id="TIGR02666">
    <property type="entry name" value="moaA"/>
    <property type="match status" value="1"/>
</dbReference>
<dbReference type="PROSITE" id="PS01305">
    <property type="entry name" value="MOAA_NIFB_PQQE"/>
    <property type="match status" value="1"/>
</dbReference>
<dbReference type="InterPro" id="IPR058240">
    <property type="entry name" value="rSAM_sf"/>
</dbReference>
<dbReference type="Pfam" id="PF04055">
    <property type="entry name" value="Radical_SAM"/>
    <property type="match status" value="1"/>
</dbReference>
<dbReference type="SFLD" id="SFLDG01067">
    <property type="entry name" value="SPASM/twitch_domain_containing"/>
    <property type="match status" value="1"/>
</dbReference>
<feature type="binding site" evidence="12">
    <location>
        <position position="295"/>
    </location>
    <ligand>
        <name>[4Fe-4S] cluster</name>
        <dbReference type="ChEBI" id="CHEBI:49883"/>
        <label>2</label>
        <note>4Fe-4S-substrate</note>
    </ligand>
</feature>
<dbReference type="Gene3D" id="3.20.20.70">
    <property type="entry name" value="Aldolase class I"/>
    <property type="match status" value="1"/>
</dbReference>
<feature type="binding site" evidence="12">
    <location>
        <position position="41"/>
    </location>
    <ligand>
        <name>S-adenosyl-L-methionine</name>
        <dbReference type="ChEBI" id="CHEBI:59789"/>
    </ligand>
</feature>
<evidence type="ECO:0000256" key="5">
    <source>
        <dbReference type="ARBA" id="ARBA00022741"/>
    </source>
</evidence>
<evidence type="ECO:0000259" key="13">
    <source>
        <dbReference type="PROSITE" id="PS51918"/>
    </source>
</evidence>
<dbReference type="InterPro" id="IPR010505">
    <property type="entry name" value="MoaA_twitch"/>
</dbReference>
<comment type="catalytic activity">
    <reaction evidence="11 12">
        <text>GTP + AH2 + S-adenosyl-L-methionine = (8S)-3',8-cyclo-7,8-dihydroguanosine 5'-triphosphate + 5'-deoxyadenosine + L-methionine + A + H(+)</text>
        <dbReference type="Rhea" id="RHEA:49576"/>
        <dbReference type="ChEBI" id="CHEBI:13193"/>
        <dbReference type="ChEBI" id="CHEBI:15378"/>
        <dbReference type="ChEBI" id="CHEBI:17319"/>
        <dbReference type="ChEBI" id="CHEBI:17499"/>
        <dbReference type="ChEBI" id="CHEBI:37565"/>
        <dbReference type="ChEBI" id="CHEBI:57844"/>
        <dbReference type="ChEBI" id="CHEBI:59789"/>
        <dbReference type="ChEBI" id="CHEBI:131766"/>
        <dbReference type="EC" id="4.1.99.22"/>
    </reaction>
</comment>
<dbReference type="InterPro" id="IPR006638">
    <property type="entry name" value="Elp3/MiaA/NifB-like_rSAM"/>
</dbReference>
<dbReference type="SMART" id="SM00729">
    <property type="entry name" value="Elp3"/>
    <property type="match status" value="1"/>
</dbReference>
<dbReference type="InterPro" id="IPR013785">
    <property type="entry name" value="Aldolase_TIM"/>
</dbReference>
<feature type="binding site" evidence="12">
    <location>
        <position position="278"/>
    </location>
    <ligand>
        <name>[4Fe-4S] cluster</name>
        <dbReference type="ChEBI" id="CHEBI:49883"/>
        <label>2</label>
        <note>4Fe-4S-substrate</note>
    </ligand>
</feature>
<dbReference type="PANTHER" id="PTHR22960">
    <property type="entry name" value="MOLYBDOPTERIN COFACTOR SYNTHESIS PROTEIN A"/>
    <property type="match status" value="1"/>
</dbReference>
<dbReference type="EC" id="4.1.99.22" evidence="1 12"/>
<feature type="binding site" evidence="12">
    <location>
        <position position="117"/>
    </location>
    <ligand>
        <name>GTP</name>
        <dbReference type="ChEBI" id="CHEBI:37565"/>
    </ligand>
</feature>
<sequence>MWLTKDEATYPHYVETLDSLQRPLKDLRLSVIDKCNFRCSYCMPKDVFTKDYPFLKHSQLMSFDEMLKLARGFVALGAEKIRITGGEPLLRKNIEHLIESLARLTTPSGKPVSISMTTNGTLLASKAQALKDAGLERVTVSLDSLDNDIFMRMNDVGVPVSVVLKGIEAAQRAGLSPVKVNTVVQKGVNDSQIMPIVNHFRHSGVTVRFIEYMDVGGANYWSNSGVMTSDLVRARIEQEHRLIAVAQERASDTAHCYRYADGAAGEVGFISSVSEPFCGDCTRARVSADGKLFMCLFATESLDLRPLLGENTAPEVLADTIRAAWRKRGDHYSELRDERYKDPAKKVYPTVRMSLVGG</sequence>
<dbReference type="CDD" id="cd21117">
    <property type="entry name" value="Twitch_MoaA"/>
    <property type="match status" value="1"/>
</dbReference>
<dbReference type="Pfam" id="PF06463">
    <property type="entry name" value="Mob_synth_C"/>
    <property type="match status" value="1"/>
</dbReference>
<comment type="cofactor">
    <cofactor evidence="12">
        <name>[4Fe-4S] cluster</name>
        <dbReference type="ChEBI" id="CHEBI:49883"/>
    </cofactor>
    <text evidence="12">Binds 2 [4Fe-4S] clusters. Binds 1 [4Fe-4S] cluster coordinated with 3 cysteines and an exchangeable S-adenosyl-L-methionine and 1 [4Fe-4S] cluster coordinated with 3 cysteines and the GTP-derived substrate.</text>
</comment>
<feature type="binding site" evidence="12">
    <location>
        <position position="28"/>
    </location>
    <ligand>
        <name>GTP</name>
        <dbReference type="ChEBI" id="CHEBI:37565"/>
    </ligand>
</feature>
<keyword evidence="10 12" id="KW-0456">Lyase</keyword>
<comment type="caution">
    <text evidence="14">The sequence shown here is derived from an EMBL/GenBank/DDBJ whole genome shotgun (WGS) entry which is preliminary data.</text>
</comment>
<feature type="binding site" evidence="12">
    <location>
        <position position="179"/>
    </location>
    <ligand>
        <name>GTP</name>
        <dbReference type="ChEBI" id="CHEBI:37565"/>
    </ligand>
</feature>
<dbReference type="PANTHER" id="PTHR22960:SF0">
    <property type="entry name" value="MOLYBDENUM COFACTOR BIOSYNTHESIS PROTEIN 1"/>
    <property type="match status" value="1"/>
</dbReference>
<feature type="domain" description="Radical SAM core" evidence="13">
    <location>
        <begin position="19"/>
        <end position="252"/>
    </location>
</feature>
<keyword evidence="7 12" id="KW-0411">Iron-sulfur</keyword>
<evidence type="ECO:0000256" key="11">
    <source>
        <dbReference type="ARBA" id="ARBA00048697"/>
    </source>
</evidence>
<name>A0ABT7XIC6_9NEIS</name>
<evidence type="ECO:0000256" key="1">
    <source>
        <dbReference type="ARBA" id="ARBA00012167"/>
    </source>
</evidence>
<keyword evidence="4 12" id="KW-0479">Metal-binding</keyword>
<feature type="binding site" evidence="12">
    <location>
        <position position="42"/>
    </location>
    <ligand>
        <name>[4Fe-4S] cluster</name>
        <dbReference type="ChEBI" id="CHEBI:49883"/>
        <label>1</label>
        <note>4Fe-4S-S-AdoMet</note>
    </ligand>
</feature>
<evidence type="ECO:0000256" key="12">
    <source>
        <dbReference type="HAMAP-Rule" id="MF_01225"/>
    </source>
</evidence>
<dbReference type="InterPro" id="IPR050105">
    <property type="entry name" value="MoCo_biosynth_MoaA/MoaC"/>
</dbReference>